<sequence length="754" mass="84604">MISRNSAGRPLTCTLCSRTFARAEHLQRHLRTHTKEKPFKCPCGLHFSRQDLLSRHERLSHSGTRRATAGAKRSLRSSTPQSSSPRPCQRDEIGNNGDMAVGPSLHEANHASRRLPSLPRELQQSADAGNLISNEPEDFLNGFDGTETAYGDVALELSRFLDTAGINFDLDLFASESQVFPTLLPETLQPTTFGDPNPSIPNEDMGEDDFNELKPFQLPWRIHEQQVREFREQLAAFRSIFPDGFQMPSRISISRYIAGFVDGLSHHFPFIHMSTFSITAYHDAPELVLSLLAVGAQYRYERKSASSLYAASRAIIKERIKRGEVPDLRMTFNEALPHSPPNLLATTGAILLLMKFSAWQADPGLILESLNYRPLLAHCVRRAGLSEASPDDGDDWLTWVKLETDRRTKLCVFCYLNLQELAYAGVEPVLLASEVRLRLPSSCREWLAESQSEWMKARREGPAIVEFSHALTCVLRAPHTAQEEHFVPVTSPFGNFILIHALLQRISLARRLAFDASSLFRPTDVAELSTAFDRWRLEWQRAPESILNVRNSKDSLAFASTALFGLAHIRLHFALPSEVNFQSCNPKSIAMGAYQAMPPRRGPHLLKALLHATHALSAPVQMGMDYLARCQGFFWSIQHTFCSFECAIFLSKWLLMLAQDVVAQPLTGMEQEITSWILRIVKEAAGSLDNMTQVGTSHSLPQDQLSLLGVAVVEIWMRQFEHSNTAWSIVEVVGESLSHYVSLLRQGQAVNRQA</sequence>
<evidence type="ECO:0000256" key="3">
    <source>
        <dbReference type="ARBA" id="ARBA00022737"/>
    </source>
</evidence>
<dbReference type="InterPro" id="IPR007219">
    <property type="entry name" value="XnlR_reg_dom"/>
</dbReference>
<dbReference type="PANTHER" id="PTHR40626:SF10">
    <property type="entry name" value="C2H2-TYPE DOMAIN-CONTAINING PROTEIN"/>
    <property type="match status" value="1"/>
</dbReference>
<evidence type="ECO:0000256" key="6">
    <source>
        <dbReference type="ARBA" id="ARBA00023242"/>
    </source>
</evidence>
<evidence type="ECO:0000259" key="9">
    <source>
        <dbReference type="PROSITE" id="PS50157"/>
    </source>
</evidence>
<comment type="subcellular location">
    <subcellularLocation>
        <location evidence="1">Nucleus</location>
    </subcellularLocation>
</comment>
<proteinExistence type="predicted"/>
<dbReference type="Pfam" id="PF00096">
    <property type="entry name" value="zf-C2H2"/>
    <property type="match status" value="1"/>
</dbReference>
<dbReference type="InterPro" id="IPR051059">
    <property type="entry name" value="VerF-like"/>
</dbReference>
<evidence type="ECO:0000256" key="8">
    <source>
        <dbReference type="SAM" id="MobiDB-lite"/>
    </source>
</evidence>
<keyword evidence="11" id="KW-1185">Reference proteome</keyword>
<gene>
    <name evidence="10" type="ORF">HDK90DRAFT_308533</name>
</gene>
<dbReference type="SMART" id="SM00355">
    <property type="entry name" value="ZnF_C2H2"/>
    <property type="match status" value="2"/>
</dbReference>
<dbReference type="PANTHER" id="PTHR40626">
    <property type="entry name" value="MIP31509P"/>
    <property type="match status" value="1"/>
</dbReference>
<keyword evidence="3" id="KW-0677">Repeat</keyword>
<feature type="domain" description="C2H2-type" evidence="9">
    <location>
        <begin position="11"/>
        <end position="38"/>
    </location>
</feature>
<evidence type="ECO:0000256" key="7">
    <source>
        <dbReference type="PROSITE-ProRule" id="PRU00042"/>
    </source>
</evidence>
<feature type="region of interest" description="Disordered" evidence="8">
    <location>
        <begin position="56"/>
        <end position="104"/>
    </location>
</feature>
<dbReference type="PROSITE" id="PS00028">
    <property type="entry name" value="ZINC_FINGER_C2H2_1"/>
    <property type="match status" value="1"/>
</dbReference>
<evidence type="ECO:0000256" key="5">
    <source>
        <dbReference type="ARBA" id="ARBA00022833"/>
    </source>
</evidence>
<feature type="domain" description="C2H2-type" evidence="9">
    <location>
        <begin position="39"/>
        <end position="66"/>
    </location>
</feature>
<evidence type="ECO:0000256" key="2">
    <source>
        <dbReference type="ARBA" id="ARBA00022723"/>
    </source>
</evidence>
<accession>A0ABR1YL17</accession>
<keyword evidence="5" id="KW-0862">Zinc</keyword>
<dbReference type="Gene3D" id="3.30.160.60">
    <property type="entry name" value="Classic Zinc Finger"/>
    <property type="match status" value="2"/>
</dbReference>
<evidence type="ECO:0000256" key="4">
    <source>
        <dbReference type="ARBA" id="ARBA00022771"/>
    </source>
</evidence>
<feature type="compositionally biased region" description="Low complexity" evidence="8">
    <location>
        <begin position="76"/>
        <end position="87"/>
    </location>
</feature>
<keyword evidence="6" id="KW-0539">Nucleus</keyword>
<reference evidence="10 11" key="1">
    <citation type="submission" date="2024-04" db="EMBL/GenBank/DDBJ databases">
        <title>Phyllosticta paracitricarpa is synonymous to the EU quarantine fungus P. citricarpa based on phylogenomic analyses.</title>
        <authorList>
            <consortium name="Lawrence Berkeley National Laboratory"/>
            <person name="Van Ingen-Buijs V.A."/>
            <person name="Van Westerhoven A.C."/>
            <person name="Haridas S."/>
            <person name="Skiadas P."/>
            <person name="Martin F."/>
            <person name="Groenewald J.Z."/>
            <person name="Crous P.W."/>
            <person name="Seidl M.F."/>
        </authorList>
    </citation>
    <scope>NUCLEOTIDE SEQUENCE [LARGE SCALE GENOMIC DNA]</scope>
    <source>
        <strain evidence="10 11">CBS 123374</strain>
    </source>
</reference>
<evidence type="ECO:0000313" key="11">
    <source>
        <dbReference type="Proteomes" id="UP001492380"/>
    </source>
</evidence>
<name>A0ABR1YL17_9PEZI</name>
<dbReference type="InterPro" id="IPR036236">
    <property type="entry name" value="Znf_C2H2_sf"/>
</dbReference>
<comment type="caution">
    <text evidence="10">The sequence shown here is derived from an EMBL/GenBank/DDBJ whole genome shotgun (WGS) entry which is preliminary data.</text>
</comment>
<evidence type="ECO:0000313" key="10">
    <source>
        <dbReference type="EMBL" id="KAK8232393.1"/>
    </source>
</evidence>
<keyword evidence="4 7" id="KW-0863">Zinc-finger</keyword>
<evidence type="ECO:0000256" key="1">
    <source>
        <dbReference type="ARBA" id="ARBA00004123"/>
    </source>
</evidence>
<organism evidence="10 11">
    <name type="scientific">Phyllosticta capitalensis</name>
    <dbReference type="NCBI Taxonomy" id="121624"/>
    <lineage>
        <taxon>Eukaryota</taxon>
        <taxon>Fungi</taxon>
        <taxon>Dikarya</taxon>
        <taxon>Ascomycota</taxon>
        <taxon>Pezizomycotina</taxon>
        <taxon>Dothideomycetes</taxon>
        <taxon>Dothideomycetes incertae sedis</taxon>
        <taxon>Botryosphaeriales</taxon>
        <taxon>Phyllostictaceae</taxon>
        <taxon>Phyllosticta</taxon>
    </lineage>
</organism>
<dbReference type="InterPro" id="IPR013087">
    <property type="entry name" value="Znf_C2H2_type"/>
</dbReference>
<dbReference type="PROSITE" id="PS50157">
    <property type="entry name" value="ZINC_FINGER_C2H2_2"/>
    <property type="match status" value="2"/>
</dbReference>
<dbReference type="Proteomes" id="UP001492380">
    <property type="component" value="Unassembled WGS sequence"/>
</dbReference>
<dbReference type="EMBL" id="JBBWRZ010000007">
    <property type="protein sequence ID" value="KAK8232393.1"/>
    <property type="molecule type" value="Genomic_DNA"/>
</dbReference>
<dbReference type="Pfam" id="PF04082">
    <property type="entry name" value="Fungal_trans"/>
    <property type="match status" value="1"/>
</dbReference>
<protein>
    <recommendedName>
        <fullName evidence="9">C2H2-type domain-containing protein</fullName>
    </recommendedName>
</protein>
<keyword evidence="2" id="KW-0479">Metal-binding</keyword>
<dbReference type="SUPFAM" id="SSF57667">
    <property type="entry name" value="beta-beta-alpha zinc fingers"/>
    <property type="match status" value="1"/>
</dbReference>